<dbReference type="AlphaFoldDB" id="A0A0F9VGU4"/>
<dbReference type="SUPFAM" id="SSF47598">
    <property type="entry name" value="Ribbon-helix-helix"/>
    <property type="match status" value="1"/>
</dbReference>
<evidence type="ECO:0008006" key="2">
    <source>
        <dbReference type="Google" id="ProtNLM"/>
    </source>
</evidence>
<dbReference type="Gene3D" id="1.10.1220.10">
    <property type="entry name" value="Met repressor-like"/>
    <property type="match status" value="1"/>
</dbReference>
<dbReference type="GO" id="GO:0006355">
    <property type="term" value="P:regulation of DNA-templated transcription"/>
    <property type="evidence" value="ECO:0007669"/>
    <property type="project" value="InterPro"/>
</dbReference>
<gene>
    <name evidence="1" type="ORF">LCGC14_0485800</name>
</gene>
<proteinExistence type="predicted"/>
<name>A0A0F9VGU4_9ZZZZ</name>
<dbReference type="EMBL" id="LAZR01000537">
    <property type="protein sequence ID" value="KKN65023.1"/>
    <property type="molecule type" value="Genomic_DNA"/>
</dbReference>
<accession>A0A0F9VGU4</accession>
<sequence>MKDDNKNTVEMRIRDVPKDIHKQFTHLCLDEDKTISTKVIELVREYVSKNKHKVLK</sequence>
<reference evidence="1" key="1">
    <citation type="journal article" date="2015" name="Nature">
        <title>Complex archaea that bridge the gap between prokaryotes and eukaryotes.</title>
        <authorList>
            <person name="Spang A."/>
            <person name="Saw J.H."/>
            <person name="Jorgensen S.L."/>
            <person name="Zaremba-Niedzwiedzka K."/>
            <person name="Martijn J."/>
            <person name="Lind A.E."/>
            <person name="van Eijk R."/>
            <person name="Schleper C."/>
            <person name="Guy L."/>
            <person name="Ettema T.J."/>
        </authorList>
    </citation>
    <scope>NUCLEOTIDE SEQUENCE</scope>
</reference>
<organism evidence="1">
    <name type="scientific">marine sediment metagenome</name>
    <dbReference type="NCBI Taxonomy" id="412755"/>
    <lineage>
        <taxon>unclassified sequences</taxon>
        <taxon>metagenomes</taxon>
        <taxon>ecological metagenomes</taxon>
    </lineage>
</organism>
<dbReference type="InterPro" id="IPR013321">
    <property type="entry name" value="Arc_rbn_hlx_hlx"/>
</dbReference>
<comment type="caution">
    <text evidence="1">The sequence shown here is derived from an EMBL/GenBank/DDBJ whole genome shotgun (WGS) entry which is preliminary data.</text>
</comment>
<evidence type="ECO:0000313" key="1">
    <source>
        <dbReference type="EMBL" id="KKN65023.1"/>
    </source>
</evidence>
<dbReference type="InterPro" id="IPR010985">
    <property type="entry name" value="Ribbon_hlx_hlx"/>
</dbReference>
<protein>
    <recommendedName>
        <fullName evidence="2">Arc-like DNA binding domain-containing protein</fullName>
    </recommendedName>
</protein>